<dbReference type="eggNOG" id="COG0392">
    <property type="taxonomic scope" value="Bacteria"/>
</dbReference>
<dbReference type="PATRIC" id="fig|742818.3.peg.207"/>
<evidence type="ECO:0000256" key="4">
    <source>
        <dbReference type="ARBA" id="ARBA00022989"/>
    </source>
</evidence>
<feature type="transmembrane region" description="Helical" evidence="7">
    <location>
        <begin position="80"/>
        <end position="104"/>
    </location>
</feature>
<dbReference type="Proteomes" id="UP000006069">
    <property type="component" value="Unassembled WGS sequence"/>
</dbReference>
<evidence type="ECO:0000313" key="8">
    <source>
        <dbReference type="EMBL" id="EJZ84581.1"/>
    </source>
</evidence>
<evidence type="ECO:0000256" key="3">
    <source>
        <dbReference type="ARBA" id="ARBA00022692"/>
    </source>
</evidence>
<protein>
    <recommendedName>
        <fullName evidence="10">TIGR00374 family protein</fullName>
    </recommendedName>
</protein>
<keyword evidence="5 7" id="KW-0472">Membrane</keyword>
<dbReference type="PANTHER" id="PTHR39087:SF2">
    <property type="entry name" value="UPF0104 MEMBRANE PROTEIN MJ1595"/>
    <property type="match status" value="1"/>
</dbReference>
<evidence type="ECO:0000256" key="1">
    <source>
        <dbReference type="ARBA" id="ARBA00004651"/>
    </source>
</evidence>
<organism evidence="8 9">
    <name type="scientific">Slackia piriformis YIT 12062</name>
    <dbReference type="NCBI Taxonomy" id="742818"/>
    <lineage>
        <taxon>Bacteria</taxon>
        <taxon>Bacillati</taxon>
        <taxon>Actinomycetota</taxon>
        <taxon>Coriobacteriia</taxon>
        <taxon>Eggerthellales</taxon>
        <taxon>Eggerthellaceae</taxon>
        <taxon>Slackia</taxon>
    </lineage>
</organism>
<keyword evidence="9" id="KW-1185">Reference proteome</keyword>
<evidence type="ECO:0000256" key="6">
    <source>
        <dbReference type="SAM" id="MobiDB-lite"/>
    </source>
</evidence>
<keyword evidence="3 7" id="KW-0812">Transmembrane</keyword>
<gene>
    <name evidence="8" type="ORF">HMPREF9451_00184</name>
</gene>
<evidence type="ECO:0000256" key="5">
    <source>
        <dbReference type="ARBA" id="ARBA00023136"/>
    </source>
</evidence>
<dbReference type="AlphaFoldDB" id="K0YMC7"/>
<feature type="transmembrane region" description="Helical" evidence="7">
    <location>
        <begin position="151"/>
        <end position="172"/>
    </location>
</feature>
<dbReference type="Pfam" id="PF03706">
    <property type="entry name" value="LPG_synthase_TM"/>
    <property type="match status" value="1"/>
</dbReference>
<keyword evidence="2" id="KW-1003">Cell membrane</keyword>
<feature type="transmembrane region" description="Helical" evidence="7">
    <location>
        <begin position="262"/>
        <end position="295"/>
    </location>
</feature>
<keyword evidence="4 7" id="KW-1133">Transmembrane helix</keyword>
<dbReference type="RefSeq" id="WP_009138421.1">
    <property type="nucleotide sequence ID" value="NZ_JH815198.1"/>
</dbReference>
<proteinExistence type="predicted"/>
<dbReference type="GO" id="GO:0005886">
    <property type="term" value="C:plasma membrane"/>
    <property type="evidence" value="ECO:0007669"/>
    <property type="project" value="UniProtKB-SubCell"/>
</dbReference>
<evidence type="ECO:0000313" key="9">
    <source>
        <dbReference type="Proteomes" id="UP000006069"/>
    </source>
</evidence>
<dbReference type="OrthoDB" id="3196593at2"/>
<dbReference type="InParanoid" id="K0YMC7"/>
<comment type="caution">
    <text evidence="8">The sequence shown here is derived from an EMBL/GenBank/DDBJ whole genome shotgun (WGS) entry which is preliminary data.</text>
</comment>
<dbReference type="InterPro" id="IPR022791">
    <property type="entry name" value="L-PG_synthase/AglD"/>
</dbReference>
<comment type="subcellular location">
    <subcellularLocation>
        <location evidence="1">Cell membrane</location>
        <topology evidence="1">Multi-pass membrane protein</topology>
    </subcellularLocation>
</comment>
<evidence type="ECO:0000256" key="7">
    <source>
        <dbReference type="SAM" id="Phobius"/>
    </source>
</evidence>
<dbReference type="NCBIfam" id="TIGR00374">
    <property type="entry name" value="flippase-like domain"/>
    <property type="match status" value="1"/>
</dbReference>
<dbReference type="EMBL" id="ADMD01000001">
    <property type="protein sequence ID" value="EJZ84581.1"/>
    <property type="molecule type" value="Genomic_DNA"/>
</dbReference>
<sequence length="420" mass="44298">MKPSIQKLLVGFVIVIVLAFILLRGDQLVELVETMKKGAVIPLVLAVLTQLGKYYAQSWAYHFTFASVNEKMGPKETLPLVFGTFFMNTIAPSLNMAGATLVVDDARRRGIPGGKATSAALLMQMTIESGFMTIMVVGFIILQVTGNLSPAWFLTGLVVVVMVGFMGGIMFIGRKSPKMLVGLLHPVERLVNRILKKFNKNPLDPWAEKAVASFGDAAGTIAANPKTAAKAFGCSIAASTCELAAFCLVGVAFNITNPEALICGYVIATLLAMISPVPQGVGFVEAGVMVLFSAYDINSAAGMASVLVYRGLVFWMPFLIGAVLIQRTKTFKRDGGKKGKPAKKAVLPAALNDNAVVGEEPDEVAFVAEASEGFAQNQGDACAADVDEFDGKKDAKGFPDAKGSASSKEGVPDGGTEVAS</sequence>
<evidence type="ECO:0000256" key="2">
    <source>
        <dbReference type="ARBA" id="ARBA00022475"/>
    </source>
</evidence>
<evidence type="ECO:0008006" key="10">
    <source>
        <dbReference type="Google" id="ProtNLM"/>
    </source>
</evidence>
<reference evidence="8 9" key="1">
    <citation type="submission" date="2012-08" db="EMBL/GenBank/DDBJ databases">
        <title>The Genome Sequence of Slackia piriformis YIT 12062.</title>
        <authorList>
            <consortium name="The Broad Institute Genome Sequencing Platform"/>
            <person name="Earl A."/>
            <person name="Ward D."/>
            <person name="Feldgarden M."/>
            <person name="Gevers D."/>
            <person name="Morotomi M."/>
            <person name="Walker B."/>
            <person name="Young S.K."/>
            <person name="Zeng Q."/>
            <person name="Gargeya S."/>
            <person name="Fitzgerald M."/>
            <person name="Haas B."/>
            <person name="Abouelleil A."/>
            <person name="Alvarado L."/>
            <person name="Arachchi H.M."/>
            <person name="Berlin A.M."/>
            <person name="Chapman S.B."/>
            <person name="Goldberg J."/>
            <person name="Griggs A."/>
            <person name="Gujja S."/>
            <person name="Hansen M."/>
            <person name="Howarth C."/>
            <person name="Imamovic A."/>
            <person name="Larimer J."/>
            <person name="McCowen C."/>
            <person name="Montmayeur A."/>
            <person name="Murphy C."/>
            <person name="Neiman D."/>
            <person name="Pearson M."/>
            <person name="Priest M."/>
            <person name="Roberts A."/>
            <person name="Saif S."/>
            <person name="Shea T."/>
            <person name="Sisk P."/>
            <person name="Sykes S."/>
            <person name="Wortman J."/>
            <person name="Nusbaum C."/>
            <person name="Birren B."/>
        </authorList>
    </citation>
    <scope>NUCLEOTIDE SEQUENCE [LARGE SCALE GENOMIC DNA]</scope>
    <source>
        <strain evidence="8 9">YIT 12062</strain>
    </source>
</reference>
<feature type="transmembrane region" description="Helical" evidence="7">
    <location>
        <begin position="307"/>
        <end position="325"/>
    </location>
</feature>
<dbReference type="HOGENOM" id="CLU_054045_0_0_11"/>
<name>K0YMC7_9ACTN</name>
<accession>K0YMC7</accession>
<feature type="region of interest" description="Disordered" evidence="6">
    <location>
        <begin position="394"/>
        <end position="420"/>
    </location>
</feature>
<dbReference type="PANTHER" id="PTHR39087">
    <property type="entry name" value="UPF0104 MEMBRANE PROTEIN MJ1595"/>
    <property type="match status" value="1"/>
</dbReference>
<feature type="transmembrane region" description="Helical" evidence="7">
    <location>
        <begin position="125"/>
        <end position="145"/>
    </location>
</feature>